<sequence>MVKFMSFDLYDRQNLLPPQSLEDDEPMDVISALNDDFLLSTKNGEIIHYVIGATNECSVLNRFNTQYNQILSLSYIATNDTILTLERNGEMGVIRVYQNWRQNQSYYHHLQPHLDGSCSPPTDVSSNNSPVIDQFNSSPTSSPVLGPTPTPTPIAPISIIQIPVPSSVIAANSCSITGRVIVSTKNTISVWAPVYNSSTLVSYFDKIFDIQAKDAIHVAIYENYIAYSTKIEAKVLYLNLYYKDPSLASENIMIAGLPNSSKSMNNINSNSNSNNNNQSVNNGPSEIVEDEHYFEITFDLNGNPTGRHQIPMLDNYNTLVESNSISSGLNKLSLASLSSTNINNSSNSSGIGGLTSTNSSSNSLSSSSLLGSETLGPINDIDHGINVNSESGYSVLSSTLLLLKKFPKDDEIHTFFFLPDSSTKDNLKDESSLVASAAGVNHHNSTPPMTSHSRNRSTSNLNIHLLKFNNNKKPNSLIGNMPSSIGNSNKGSRMIISNNNNNNTTGNSKTNNNSKLDKNHLLRCVISTAGKGFIYNLSKPSLLASYEYANDTILCTASQSFLYTINSEGLATWTIRSCEGGADDGDSPQPWGFNLTNFLYPSKVAVVGDHLLLMSKFQEESFSTPSVMMRGTASPNPKKADMSKGKKPSVSLWGLYILHHTPVQSLYDQILECAIKNKERDDEVYHQLLLEGHFLLQSKLANQHLFNLKVNDMASILNYGVERKNYQSLLKKSSSYLGEFFFKQEDYMRAALWYSSSDSDIETIFNLLVKNTNSHQSLIYYLENVLYDPQTYELLLNKEELCNRILEHYHLNSPHRLPMLILESSISCYSQVLAIDLLKIISEQCDFDLDELNKIYFALGLLYLDQNNIDDTITCFNKIPTNSLISLCLKNPKLLAQPGESSPTALCKILRQSTPWGLLELTTQLVKSREITPEFGLNILLSSTNTLSDGILNPVSYHHNDYDLDSLLIKIYLEWFLNIYYREYNSNNNNGNNSNNNNNGQNTLMYTSTSSISSSISMIALNEELLPLFIKYLIHLYVQDIHRFRGSDEKLFQSLNLDVSNIIKNNSGNNNNINNNSSNITSEFINQWIIFHLNTFFIVPQWLSKLPPFTFDIDNVSAKDETKYLLSSLYYKKLQSVLSINKIKDFEFMETIELIFSQDDEENLMLQSLKLACLPLLDRIKEAIDLVVNSNVSILLDYCLHFCKSLSDWSIVLDSVLRKYQDYYSTNNDNESITSQEQERETIIIEYEKILDHLSSTLDPESFLHLLPSNGRMDYFLSFIEKSFSNHQAKLLRSNLFNYLSEFENDN</sequence>
<feature type="region of interest" description="Disordered" evidence="1">
    <location>
        <begin position="345"/>
        <end position="369"/>
    </location>
</feature>
<evidence type="ECO:0000313" key="4">
    <source>
        <dbReference type="Proteomes" id="UP000695562"/>
    </source>
</evidence>
<evidence type="ECO:0000259" key="2">
    <source>
        <dbReference type="Pfam" id="PF14763"/>
    </source>
</evidence>
<dbReference type="PANTHER" id="PTHR28633">
    <property type="entry name" value="HERMANSKY-PUDLAK SYNDROME 3 PROTEIN"/>
    <property type="match status" value="1"/>
</dbReference>
<feature type="domain" description="BLOC-2 complex member HPS3 C-terminal" evidence="2">
    <location>
        <begin position="666"/>
        <end position="918"/>
    </location>
</feature>
<comment type="caution">
    <text evidence="3">The sequence shown here is derived from an EMBL/GenBank/DDBJ whole genome shotgun (WGS) entry which is preliminary data.</text>
</comment>
<keyword evidence="4" id="KW-1185">Reference proteome</keyword>
<evidence type="ECO:0000256" key="1">
    <source>
        <dbReference type="SAM" id="MobiDB-lite"/>
    </source>
</evidence>
<evidence type="ECO:0000313" key="3">
    <source>
        <dbReference type="EMBL" id="KAF2074241.1"/>
    </source>
</evidence>
<dbReference type="PANTHER" id="PTHR28633:SF1">
    <property type="entry name" value="BLOC-2 COMPLEX MEMBER HPS3"/>
    <property type="match status" value="1"/>
</dbReference>
<dbReference type="InterPro" id="IPR029438">
    <property type="entry name" value="HPS3_C"/>
</dbReference>
<feature type="compositionally biased region" description="Low complexity" evidence="1">
    <location>
        <begin position="265"/>
        <end position="282"/>
    </location>
</feature>
<gene>
    <name evidence="3" type="ORF">CYY_004451</name>
</gene>
<feature type="region of interest" description="Disordered" evidence="1">
    <location>
        <begin position="265"/>
        <end position="284"/>
    </location>
</feature>
<name>A0A8J4PVD5_9MYCE</name>
<protein>
    <recommendedName>
        <fullName evidence="2">BLOC-2 complex member HPS3 C-terminal domain-containing protein</fullName>
    </recommendedName>
</protein>
<accession>A0A8J4PVD5</accession>
<dbReference type="GO" id="GO:0005737">
    <property type="term" value="C:cytoplasm"/>
    <property type="evidence" value="ECO:0007669"/>
    <property type="project" value="TreeGrafter"/>
</dbReference>
<reference evidence="3" key="1">
    <citation type="submission" date="2020-01" db="EMBL/GenBank/DDBJ databases">
        <title>Development of genomics and gene disruption for Polysphondylium violaceum indicates a role for the polyketide synthase stlB in stalk morphogenesis.</title>
        <authorList>
            <person name="Narita B."/>
            <person name="Kawabe Y."/>
            <person name="Kin K."/>
            <person name="Saito T."/>
            <person name="Gibbs R."/>
            <person name="Kuspa A."/>
            <person name="Muzny D."/>
            <person name="Queller D."/>
            <person name="Richards S."/>
            <person name="Strassman J."/>
            <person name="Sucgang R."/>
            <person name="Worley K."/>
            <person name="Schaap P."/>
        </authorList>
    </citation>
    <scope>NUCLEOTIDE SEQUENCE</scope>
    <source>
        <strain evidence="3">QSvi11</strain>
    </source>
</reference>
<dbReference type="Proteomes" id="UP000695562">
    <property type="component" value="Unassembled WGS sequence"/>
</dbReference>
<dbReference type="EMBL" id="AJWJ01000157">
    <property type="protein sequence ID" value="KAF2074241.1"/>
    <property type="molecule type" value="Genomic_DNA"/>
</dbReference>
<organism evidence="3 4">
    <name type="scientific">Polysphondylium violaceum</name>
    <dbReference type="NCBI Taxonomy" id="133409"/>
    <lineage>
        <taxon>Eukaryota</taxon>
        <taxon>Amoebozoa</taxon>
        <taxon>Evosea</taxon>
        <taxon>Eumycetozoa</taxon>
        <taxon>Dictyostelia</taxon>
        <taxon>Dictyosteliales</taxon>
        <taxon>Dictyosteliaceae</taxon>
        <taxon>Polysphondylium</taxon>
    </lineage>
</organism>
<dbReference type="Pfam" id="PF14763">
    <property type="entry name" value="HPS3_C"/>
    <property type="match status" value="1"/>
</dbReference>
<dbReference type="OrthoDB" id="10255480at2759"/>
<dbReference type="InterPro" id="IPR017216">
    <property type="entry name" value="HPS3"/>
</dbReference>
<proteinExistence type="predicted"/>